<organism evidence="6 7">
    <name type="scientific">Fuscovulum blasticum DSM 2131</name>
    <dbReference type="NCBI Taxonomy" id="1188250"/>
    <lineage>
        <taxon>Bacteria</taxon>
        <taxon>Pseudomonadati</taxon>
        <taxon>Pseudomonadota</taxon>
        <taxon>Alphaproteobacteria</taxon>
        <taxon>Rhodobacterales</taxon>
        <taxon>Paracoccaceae</taxon>
        <taxon>Pseudogemmobacter</taxon>
    </lineage>
</organism>
<dbReference type="InterPro" id="IPR002104">
    <property type="entry name" value="Integrase_catalytic"/>
</dbReference>
<dbReference type="InterPro" id="IPR038488">
    <property type="entry name" value="Integrase_DNA-bd_sf"/>
</dbReference>
<evidence type="ECO:0000256" key="1">
    <source>
        <dbReference type="ARBA" id="ARBA00008857"/>
    </source>
</evidence>
<dbReference type="PANTHER" id="PTHR30629">
    <property type="entry name" value="PROPHAGE INTEGRASE"/>
    <property type="match status" value="1"/>
</dbReference>
<dbReference type="InterPro" id="IPR050808">
    <property type="entry name" value="Phage_Integrase"/>
</dbReference>
<dbReference type="Proteomes" id="UP000241362">
    <property type="component" value="Unassembled WGS sequence"/>
</dbReference>
<dbReference type="SUPFAM" id="SSF56349">
    <property type="entry name" value="DNA breaking-rejoining enzymes"/>
    <property type="match status" value="1"/>
</dbReference>
<dbReference type="EMBL" id="PZKE01000031">
    <property type="protein sequence ID" value="PTE12717.1"/>
    <property type="molecule type" value="Genomic_DNA"/>
</dbReference>
<name>A0A2T4J4D0_FUSBL</name>
<dbReference type="Pfam" id="PF00589">
    <property type="entry name" value="Phage_integrase"/>
    <property type="match status" value="1"/>
</dbReference>
<dbReference type="Pfam" id="PF13356">
    <property type="entry name" value="Arm-DNA-bind_3"/>
    <property type="match status" value="1"/>
</dbReference>
<evidence type="ECO:0000256" key="2">
    <source>
        <dbReference type="ARBA" id="ARBA00022908"/>
    </source>
</evidence>
<comment type="caution">
    <text evidence="6">The sequence shown here is derived from an EMBL/GenBank/DDBJ whole genome shotgun (WGS) entry which is preliminary data.</text>
</comment>
<keyword evidence="4" id="KW-0233">DNA recombination</keyword>
<keyword evidence="3" id="KW-0238">DNA-binding</keyword>
<proteinExistence type="inferred from homology"/>
<dbReference type="InterPro" id="IPR053876">
    <property type="entry name" value="Phage_int_M"/>
</dbReference>
<dbReference type="Pfam" id="PF22022">
    <property type="entry name" value="Phage_int_M"/>
    <property type="match status" value="1"/>
</dbReference>
<feature type="domain" description="Tyr recombinase" evidence="5">
    <location>
        <begin position="196"/>
        <end position="380"/>
    </location>
</feature>
<dbReference type="Gene3D" id="3.30.160.390">
    <property type="entry name" value="Integrase, DNA-binding domain"/>
    <property type="match status" value="1"/>
</dbReference>
<protein>
    <submittedName>
        <fullName evidence="6">Integrase</fullName>
    </submittedName>
</protein>
<evidence type="ECO:0000256" key="3">
    <source>
        <dbReference type="ARBA" id="ARBA00023125"/>
    </source>
</evidence>
<dbReference type="GO" id="GO:0006310">
    <property type="term" value="P:DNA recombination"/>
    <property type="evidence" value="ECO:0007669"/>
    <property type="project" value="UniProtKB-KW"/>
</dbReference>
<evidence type="ECO:0000313" key="7">
    <source>
        <dbReference type="Proteomes" id="UP000241362"/>
    </source>
</evidence>
<dbReference type="PANTHER" id="PTHR30629:SF2">
    <property type="entry name" value="PROPHAGE INTEGRASE INTS-RELATED"/>
    <property type="match status" value="1"/>
</dbReference>
<sequence>MRLTDKSVRALRATEVRQQIADDLIKGLYLIVQPTEKKSWTVRYRHGGVQRRVALGYYPVLSLADARKQAGELLALARAGADPAADTKAKAATPDRTVAAVLDDYGNRKLTQLKAGDLVKRELDRFVRVAWSTREIDTVSRADVQAMIDGIEKSGRIPTANRVLAYTKAFFSWCEDKGIIPDNPAQKVKKAGKEQSRDRVLSDAEIRWFWQACLKLGYPWGHLGRMLLLTGQRLNEIARLTEDEVDGECIVLSRERTKNGRSHRLPLSIAGTDLLDELPIIAGRPRYLFTTTGRGPVQGFHKAREHLANEMEKIAAEERGEPVEITHWTFHDLRRTCATGMANNGMWRQDIEAVLNHAPPKLEETYQRVNPTIRIREALERWAYVMEQKLGHKLS</sequence>
<evidence type="ECO:0000259" key="5">
    <source>
        <dbReference type="PROSITE" id="PS51898"/>
    </source>
</evidence>
<dbReference type="InterPro" id="IPR013762">
    <property type="entry name" value="Integrase-like_cat_sf"/>
</dbReference>
<dbReference type="InterPro" id="IPR010998">
    <property type="entry name" value="Integrase_recombinase_N"/>
</dbReference>
<dbReference type="InterPro" id="IPR011010">
    <property type="entry name" value="DNA_brk_join_enz"/>
</dbReference>
<dbReference type="RefSeq" id="WP_107674747.1">
    <property type="nucleotide sequence ID" value="NZ_PZKE01000031.1"/>
</dbReference>
<comment type="similarity">
    <text evidence="1">Belongs to the 'phage' integrase family.</text>
</comment>
<dbReference type="AlphaFoldDB" id="A0A2T4J4D0"/>
<keyword evidence="2" id="KW-0229">DNA integration</keyword>
<keyword evidence="7" id="KW-1185">Reference proteome</keyword>
<dbReference type="Gene3D" id="1.10.150.130">
    <property type="match status" value="1"/>
</dbReference>
<reference evidence="6 7" key="1">
    <citation type="submission" date="2018-03" db="EMBL/GenBank/DDBJ databases">
        <title>Rhodobacter blasticus.</title>
        <authorList>
            <person name="Meyer T.E."/>
            <person name="Miller S."/>
            <person name="Lodha T."/>
            <person name="Gandham S."/>
            <person name="Chintalapati S."/>
            <person name="Chintalapati V.R."/>
        </authorList>
    </citation>
    <scope>NUCLEOTIDE SEQUENCE [LARGE SCALE GENOMIC DNA]</scope>
    <source>
        <strain evidence="6 7">DSM 2131</strain>
    </source>
</reference>
<dbReference type="PROSITE" id="PS51898">
    <property type="entry name" value="TYR_RECOMBINASE"/>
    <property type="match status" value="1"/>
</dbReference>
<dbReference type="GO" id="GO:0003677">
    <property type="term" value="F:DNA binding"/>
    <property type="evidence" value="ECO:0007669"/>
    <property type="project" value="UniProtKB-KW"/>
</dbReference>
<dbReference type="GO" id="GO:0015074">
    <property type="term" value="P:DNA integration"/>
    <property type="evidence" value="ECO:0007669"/>
    <property type="project" value="UniProtKB-KW"/>
</dbReference>
<dbReference type="InterPro" id="IPR025166">
    <property type="entry name" value="Integrase_DNA_bind_dom"/>
</dbReference>
<dbReference type="Gene3D" id="1.10.443.10">
    <property type="entry name" value="Intergrase catalytic core"/>
    <property type="match status" value="1"/>
</dbReference>
<evidence type="ECO:0000256" key="4">
    <source>
        <dbReference type="ARBA" id="ARBA00023172"/>
    </source>
</evidence>
<gene>
    <name evidence="6" type="ORF">C5F44_16915</name>
</gene>
<accession>A0A2T4J4D0</accession>
<evidence type="ECO:0000313" key="6">
    <source>
        <dbReference type="EMBL" id="PTE12717.1"/>
    </source>
</evidence>